<keyword evidence="1" id="KW-0175">Coiled coil</keyword>
<proteinExistence type="predicted"/>
<protein>
    <submittedName>
        <fullName evidence="3">Uncharacterized protein</fullName>
    </submittedName>
</protein>
<evidence type="ECO:0000256" key="1">
    <source>
        <dbReference type="SAM" id="Coils"/>
    </source>
</evidence>
<evidence type="ECO:0000313" key="3">
    <source>
        <dbReference type="EMBL" id="GLX82950.1"/>
    </source>
</evidence>
<feature type="coiled-coil region" evidence="1">
    <location>
        <begin position="55"/>
        <end position="82"/>
    </location>
</feature>
<keyword evidence="2" id="KW-1133">Transmembrane helix</keyword>
<reference evidence="3 4" key="1">
    <citation type="submission" date="2023-03" db="EMBL/GenBank/DDBJ databases">
        <title>Draft genome sequence of Thalassotalea eurytherma JCM 18482T.</title>
        <authorList>
            <person name="Sawabe T."/>
        </authorList>
    </citation>
    <scope>NUCLEOTIDE SEQUENCE [LARGE SCALE GENOMIC DNA]</scope>
    <source>
        <strain evidence="3 4">JCM 18482</strain>
    </source>
</reference>
<gene>
    <name evidence="3" type="ORF">theurythT_24020</name>
</gene>
<name>A0ABQ6H454_9GAMM</name>
<keyword evidence="2" id="KW-0472">Membrane</keyword>
<dbReference type="Pfam" id="PF05137">
    <property type="entry name" value="PilN"/>
    <property type="match status" value="1"/>
</dbReference>
<dbReference type="InterPro" id="IPR007813">
    <property type="entry name" value="PilN"/>
</dbReference>
<accession>A0ABQ6H454</accession>
<feature type="transmembrane region" description="Helical" evidence="2">
    <location>
        <begin position="20"/>
        <end position="46"/>
    </location>
</feature>
<sequence>MNVKTSINLLQPELLPDRNFLTLQNIAIGWVLALIATITLGVSLSWQEEQLANKQKILNTEKRQIAKTMESLEAQLARHKVDSRLVAKRDQLKAIMTNKNVLIAQLTDGKKTEVVGFAKAMTELANFHSRNISLERAVLNNQHISFSGVAKSPDAVPQWLSGFEKSSLLSGQHFNHFELIENDNNYTQFSVSSDVNAQPEKLGESQ</sequence>
<comment type="caution">
    <text evidence="3">The sequence shown here is derived from an EMBL/GenBank/DDBJ whole genome shotgun (WGS) entry which is preliminary data.</text>
</comment>
<evidence type="ECO:0000313" key="4">
    <source>
        <dbReference type="Proteomes" id="UP001157133"/>
    </source>
</evidence>
<dbReference type="RefSeq" id="WP_284208339.1">
    <property type="nucleotide sequence ID" value="NZ_BSSU01000011.1"/>
</dbReference>
<dbReference type="EMBL" id="BSSU01000011">
    <property type="protein sequence ID" value="GLX82950.1"/>
    <property type="molecule type" value="Genomic_DNA"/>
</dbReference>
<keyword evidence="4" id="KW-1185">Reference proteome</keyword>
<organism evidence="3 4">
    <name type="scientific">Thalassotalea eurytherma</name>
    <dbReference type="NCBI Taxonomy" id="1144278"/>
    <lineage>
        <taxon>Bacteria</taxon>
        <taxon>Pseudomonadati</taxon>
        <taxon>Pseudomonadota</taxon>
        <taxon>Gammaproteobacteria</taxon>
        <taxon>Alteromonadales</taxon>
        <taxon>Colwelliaceae</taxon>
        <taxon>Thalassotalea</taxon>
    </lineage>
</organism>
<evidence type="ECO:0000256" key="2">
    <source>
        <dbReference type="SAM" id="Phobius"/>
    </source>
</evidence>
<dbReference type="Proteomes" id="UP001157133">
    <property type="component" value="Unassembled WGS sequence"/>
</dbReference>
<keyword evidence="2" id="KW-0812">Transmembrane</keyword>